<dbReference type="Pfam" id="PF00397">
    <property type="entry name" value="WW"/>
    <property type="match status" value="1"/>
</dbReference>
<feature type="region of interest" description="Disordered" evidence="10">
    <location>
        <begin position="1"/>
        <end position="21"/>
    </location>
</feature>
<dbReference type="eggNOG" id="KOG0152">
    <property type="taxonomic scope" value="Eukaryota"/>
</dbReference>
<evidence type="ECO:0000256" key="2">
    <source>
        <dbReference type="ARBA" id="ARBA00022664"/>
    </source>
</evidence>
<feature type="domain" description="FF" evidence="12">
    <location>
        <begin position="673"/>
        <end position="737"/>
    </location>
</feature>
<feature type="domain" description="WW" evidence="11">
    <location>
        <begin position="262"/>
        <end position="295"/>
    </location>
</feature>
<feature type="coiled-coil region" evidence="9">
    <location>
        <begin position="650"/>
        <end position="678"/>
    </location>
</feature>
<dbReference type="Gene3D" id="1.10.10.440">
    <property type="entry name" value="FF domain"/>
    <property type="match status" value="5"/>
</dbReference>
<dbReference type="PROSITE" id="PS51676">
    <property type="entry name" value="FF"/>
    <property type="match status" value="5"/>
</dbReference>
<feature type="compositionally biased region" description="Basic and acidic residues" evidence="10">
    <location>
        <begin position="958"/>
        <end position="974"/>
    </location>
</feature>
<dbReference type="InterPro" id="IPR001202">
    <property type="entry name" value="WW_dom"/>
</dbReference>
<dbReference type="AlphaFoldDB" id="A0A1U8Q2C3"/>
<dbReference type="FunFam" id="1.10.10.440:FF:000026">
    <property type="entry name" value="Pre-mRNA-processing protein 40A"/>
    <property type="match status" value="1"/>
</dbReference>
<evidence type="ECO:0000256" key="10">
    <source>
        <dbReference type="SAM" id="MobiDB-lite"/>
    </source>
</evidence>
<dbReference type="PANTHER" id="PTHR11864">
    <property type="entry name" value="PRE-MRNA-PROCESSING PROTEIN PRP40"/>
    <property type="match status" value="1"/>
</dbReference>
<dbReference type="GO" id="GO:0003723">
    <property type="term" value="F:RNA binding"/>
    <property type="evidence" value="ECO:0000318"/>
    <property type="project" value="GO_Central"/>
</dbReference>
<dbReference type="KEGG" id="nnu:104591239"/>
<feature type="region of interest" description="Disordered" evidence="10">
    <location>
        <begin position="198"/>
        <end position="237"/>
    </location>
</feature>
<keyword evidence="13" id="KW-1185">Reference proteome</keyword>
<reference evidence="14" key="1">
    <citation type="submission" date="2025-08" db="UniProtKB">
        <authorList>
            <consortium name="RefSeq"/>
        </authorList>
    </citation>
    <scope>IDENTIFICATION</scope>
</reference>
<dbReference type="GO" id="GO:0071004">
    <property type="term" value="C:U2-type prespliceosome"/>
    <property type="evidence" value="ECO:0000318"/>
    <property type="project" value="GO_Central"/>
</dbReference>
<evidence type="ECO:0000313" key="14">
    <source>
        <dbReference type="RefSeq" id="XP_019052190.1"/>
    </source>
</evidence>
<dbReference type="InterPro" id="IPR036517">
    <property type="entry name" value="FF_domain_sf"/>
</dbReference>
<dbReference type="GO" id="GO:0070063">
    <property type="term" value="F:RNA polymerase binding"/>
    <property type="evidence" value="ECO:0007669"/>
    <property type="project" value="UniProtKB-ARBA"/>
</dbReference>
<dbReference type="SUPFAM" id="SSF81698">
    <property type="entry name" value="FF domain"/>
    <property type="match status" value="5"/>
</dbReference>
<dbReference type="GO" id="GO:0005685">
    <property type="term" value="C:U1 snRNP"/>
    <property type="evidence" value="ECO:0000318"/>
    <property type="project" value="GO_Central"/>
</dbReference>
<evidence type="ECO:0000259" key="11">
    <source>
        <dbReference type="PROSITE" id="PS50020"/>
    </source>
</evidence>
<dbReference type="SUPFAM" id="SSF51045">
    <property type="entry name" value="WW domain"/>
    <property type="match status" value="2"/>
</dbReference>
<dbReference type="PROSITE" id="PS01159">
    <property type="entry name" value="WW_DOMAIN_1"/>
    <property type="match status" value="1"/>
</dbReference>
<evidence type="ECO:0000256" key="1">
    <source>
        <dbReference type="ARBA" id="ARBA00004123"/>
    </source>
</evidence>
<dbReference type="STRING" id="4432.A0A1U8Q2C3"/>
<dbReference type="InterPro" id="IPR002713">
    <property type="entry name" value="FF_domain"/>
</dbReference>
<dbReference type="GeneID" id="104591239"/>
<evidence type="ECO:0000313" key="13">
    <source>
        <dbReference type="Proteomes" id="UP000189703"/>
    </source>
</evidence>
<organism evidence="13 14">
    <name type="scientific">Nelumbo nucifera</name>
    <name type="common">Sacred lotus</name>
    <dbReference type="NCBI Taxonomy" id="4432"/>
    <lineage>
        <taxon>Eukaryota</taxon>
        <taxon>Viridiplantae</taxon>
        <taxon>Streptophyta</taxon>
        <taxon>Embryophyta</taxon>
        <taxon>Tracheophyta</taxon>
        <taxon>Spermatophyta</taxon>
        <taxon>Magnoliopsida</taxon>
        <taxon>Proteales</taxon>
        <taxon>Nelumbonaceae</taxon>
        <taxon>Nelumbo</taxon>
    </lineage>
</organism>
<dbReference type="OrthoDB" id="187617at2759"/>
<evidence type="ECO:0000256" key="3">
    <source>
        <dbReference type="ARBA" id="ARBA00022737"/>
    </source>
</evidence>
<dbReference type="SMART" id="SM00456">
    <property type="entry name" value="WW"/>
    <property type="match status" value="2"/>
</dbReference>
<keyword evidence="4" id="KW-0508">mRNA splicing</keyword>
<dbReference type="CDD" id="cd00201">
    <property type="entry name" value="WW"/>
    <property type="match status" value="2"/>
</dbReference>
<dbReference type="SMART" id="SM00441">
    <property type="entry name" value="FF"/>
    <property type="match status" value="5"/>
</dbReference>
<feature type="compositionally biased region" description="Low complexity" evidence="10">
    <location>
        <begin position="198"/>
        <end position="211"/>
    </location>
</feature>
<protein>
    <submittedName>
        <fullName evidence="14">Pre-mRNA-processing protein 40A-like</fullName>
    </submittedName>
</protein>
<feature type="domain" description="FF" evidence="12">
    <location>
        <begin position="467"/>
        <end position="521"/>
    </location>
</feature>
<sequence length="1034" mass="117216">MASNPQSSAAQPLCPPIVGSAGLPQNFGPPISMQFRPVVPVQQPQPFIPAASQQFYPIGQGISGSNAGISSAQNQQLQFFQPTQQLPPRPGQPGHGPPSSQAIPISYSQSNRPILSGSSQPQQNAQPISGTGIGGTGIPLSSSYTFTPLSYGQPQNNINTFTHYQPVSQMHAHVVPAAGQPWLPPGSQSTPLVTPVQQTVQQPSVTAPTVPATAVQPSPTQQSSSDWQEHTSPDGRRYYYNKKTRQSSWEKPLELMTPIERADASTVWKEFTTPEGRKYYYSKVTKQSKWTMPEELKLSREQAEKAASQSIQPETIMASHTSVSVTVSSVEPQSVSANSVSSTPSALIPSLASSPVPVTPVVAAVNPLSMVASGSQTVPAVLGAATTSAAGVHSTAAAVDATLVNTTTTTTTNIEIVPHQDVTTSVDGVSAQDLEEAKKGMAVAGQINIATAEEKTIDDEPLVYANKLEAKSAFKALLESANVESDWTWEQAMRVIINDKRYGALKTLGERKQAFNEYLGQRKKQEAEERRMRQKKARKEFTKMLEESKELTSSTRWSKAISMFEDDERFKAVERPRDREDLFENYLVELQKKERAKAQEEHKQNIMEYKQFLESCDFIKANSQWRKVQDRLEDDERCSRLEKIDRLEIFQEYVRDLEKEEEEQKKIHKEQLRWAERKNREEFRKLLEEHVAAGTLIAKIHWRDYCMKVKDLPAYLAVASNSSGSTPKDLFEDVAEELEKQYREDKTRIKDAMKLGKINMASTWTLDDFKSAIADDVGSPPISDVNLKLIFAELLERIKEKEEKEAKKRQCLADDFSELLYSIKGITASSKWKDSKSLFEDSQEYRSILEGSFRREIFEEYIMHLQEKAKEKERKREEEKTKKEKEREEKEKRKEKERKAKEKEREREKGKERSKKDETESENIDATDVYVSKEDRKRGKDKDRDKDKERKHRKRHHSTADDISSEKDEKEEPKKSRRHNSDRKKSRKQHAYTPESDGESRHKKHKREHRDGSRRNGAYEELEDGELGEDGEIR</sequence>
<evidence type="ECO:0000256" key="5">
    <source>
        <dbReference type="ARBA" id="ARBA00023242"/>
    </source>
</evidence>
<feature type="compositionally biased region" description="Polar residues" evidence="10">
    <location>
        <begin position="1"/>
        <end position="10"/>
    </location>
</feature>
<evidence type="ECO:0000256" key="4">
    <source>
        <dbReference type="ARBA" id="ARBA00023187"/>
    </source>
</evidence>
<evidence type="ECO:0000256" key="9">
    <source>
        <dbReference type="SAM" id="Coils"/>
    </source>
</evidence>
<keyword evidence="5" id="KW-0539">Nucleus</keyword>
<feature type="domain" description="FF" evidence="12">
    <location>
        <begin position="534"/>
        <end position="589"/>
    </location>
</feature>
<name>A0A1U8Q2C3_NELNU</name>
<evidence type="ECO:0000256" key="6">
    <source>
        <dbReference type="ARBA" id="ARBA00056384"/>
    </source>
</evidence>
<dbReference type="InParanoid" id="A0A1U8Q2C3"/>
<proteinExistence type="inferred from homology"/>
<evidence type="ECO:0000256" key="8">
    <source>
        <dbReference type="ARBA" id="ARBA00064817"/>
    </source>
</evidence>
<feature type="compositionally biased region" description="Acidic residues" evidence="10">
    <location>
        <begin position="1020"/>
        <end position="1034"/>
    </location>
</feature>
<keyword evidence="2" id="KW-0507">mRNA processing</keyword>
<dbReference type="FunFam" id="1.10.10.440:FF:000022">
    <property type="entry name" value="Pre-mRNA-processing protein 40A"/>
    <property type="match status" value="1"/>
</dbReference>
<feature type="domain" description="WW" evidence="11">
    <location>
        <begin position="221"/>
        <end position="254"/>
    </location>
</feature>
<dbReference type="PANTHER" id="PTHR11864:SF0">
    <property type="entry name" value="PRP40 PRE-MRNA PROCESSING FACTOR 40 HOMOLOG A (YEAST)"/>
    <property type="match status" value="1"/>
</dbReference>
<dbReference type="RefSeq" id="XP_019052190.1">
    <property type="nucleotide sequence ID" value="XM_019196645.1"/>
</dbReference>
<feature type="compositionally biased region" description="Basic and acidic residues" evidence="10">
    <location>
        <begin position="931"/>
        <end position="948"/>
    </location>
</feature>
<feature type="domain" description="FF" evidence="12">
    <location>
        <begin position="599"/>
        <end position="656"/>
    </location>
</feature>
<keyword evidence="9" id="KW-0175">Coiled coil</keyword>
<gene>
    <name evidence="14" type="primary">LOC104591239</name>
</gene>
<dbReference type="InterPro" id="IPR036020">
    <property type="entry name" value="WW_dom_sf"/>
</dbReference>
<comment type="similarity">
    <text evidence="7">Belongs to the PRPF40 family.</text>
</comment>
<feature type="compositionally biased region" description="Basic and acidic residues" evidence="10">
    <location>
        <begin position="227"/>
        <end position="237"/>
    </location>
</feature>
<dbReference type="Pfam" id="PF25432">
    <property type="entry name" value="FF_PRPF40A"/>
    <property type="match status" value="1"/>
</dbReference>
<accession>A0A1U8Q2C3</accession>
<dbReference type="Proteomes" id="UP000189703">
    <property type="component" value="Unplaced"/>
</dbReference>
<dbReference type="InterPro" id="IPR039726">
    <property type="entry name" value="Prp40-like"/>
</dbReference>
<dbReference type="GO" id="GO:0000398">
    <property type="term" value="P:mRNA splicing, via spliceosome"/>
    <property type="evidence" value="ECO:0000318"/>
    <property type="project" value="GO_Central"/>
</dbReference>
<dbReference type="FunFam" id="2.20.70.10:FF:000117">
    <property type="entry name" value="Pre-mRNA-processing protein 40B"/>
    <property type="match status" value="1"/>
</dbReference>
<feature type="compositionally biased region" description="Basic and acidic residues" evidence="10">
    <location>
        <begin position="868"/>
        <end position="918"/>
    </location>
</feature>
<evidence type="ECO:0000259" key="12">
    <source>
        <dbReference type="PROSITE" id="PS51676"/>
    </source>
</evidence>
<dbReference type="Gene3D" id="2.20.70.10">
    <property type="match status" value="2"/>
</dbReference>
<feature type="region of interest" description="Disordered" evidence="10">
    <location>
        <begin position="83"/>
        <end position="136"/>
    </location>
</feature>
<dbReference type="FunFam" id="1.10.10.440:FF:000013">
    <property type="entry name" value="pre-mRNA-processing protein 40A isoform X1"/>
    <property type="match status" value="1"/>
</dbReference>
<dbReference type="FunFam" id="1.10.10.440:FF:000019">
    <property type="entry name" value="Pre-mRNA-processing protein 40A"/>
    <property type="match status" value="1"/>
</dbReference>
<feature type="domain" description="FF" evidence="12">
    <location>
        <begin position="799"/>
        <end position="864"/>
    </location>
</feature>
<dbReference type="OMA" id="VYDMWVA"/>
<dbReference type="Pfam" id="PF01846">
    <property type="entry name" value="FF"/>
    <property type="match status" value="5"/>
</dbReference>
<feature type="compositionally biased region" description="Polar residues" evidence="10">
    <location>
        <begin position="99"/>
        <end position="129"/>
    </location>
</feature>
<comment type="function">
    <text evidence="6">Binds the phosphorylated C-terminal domain (CTD) of the largest subunit of RNA polymerase II and functions as a scaffold for RNA processing machineries. May be involved in pre-mRNA splicing.</text>
</comment>
<dbReference type="FunFam" id="1.10.10.440:FF:000024">
    <property type="entry name" value="Pre-mRNA-processing protein 40A"/>
    <property type="match status" value="1"/>
</dbReference>
<feature type="compositionally biased region" description="Basic and acidic residues" evidence="10">
    <location>
        <begin position="1009"/>
        <end position="1018"/>
    </location>
</feature>
<feature type="compositionally biased region" description="Basic residues" evidence="10">
    <location>
        <begin position="975"/>
        <end position="990"/>
    </location>
</feature>
<dbReference type="FunCoup" id="A0A1U8Q2C3">
    <property type="interactions" value="4209"/>
</dbReference>
<feature type="region of interest" description="Disordered" evidence="10">
    <location>
        <begin position="868"/>
        <end position="1034"/>
    </location>
</feature>
<feature type="coiled-coil region" evidence="9">
    <location>
        <begin position="728"/>
        <end position="755"/>
    </location>
</feature>
<dbReference type="PROSITE" id="PS50020">
    <property type="entry name" value="WW_DOMAIN_2"/>
    <property type="match status" value="2"/>
</dbReference>
<feature type="compositionally biased region" description="Polar residues" evidence="10">
    <location>
        <begin position="215"/>
        <end position="226"/>
    </location>
</feature>
<comment type="subunit">
    <text evidence="8">Interacts (via the WW domains) with the phosphorylated C-terminal domain of NRPB1 (via CTD domain).</text>
</comment>
<comment type="subcellular location">
    <subcellularLocation>
        <location evidence="1">Nucleus</location>
    </subcellularLocation>
</comment>
<dbReference type="GO" id="GO:0045292">
    <property type="term" value="P:mRNA cis splicing, via spliceosome"/>
    <property type="evidence" value="ECO:0007669"/>
    <property type="project" value="InterPro"/>
</dbReference>
<keyword evidence="3" id="KW-0677">Repeat</keyword>
<evidence type="ECO:0000256" key="7">
    <source>
        <dbReference type="ARBA" id="ARBA00061317"/>
    </source>
</evidence>